<comment type="caution">
    <text evidence="1">The sequence shown here is derived from an EMBL/GenBank/DDBJ whole genome shotgun (WGS) entry which is preliminary data.</text>
</comment>
<sequence>MALSFDGTGLSMDATGTPLSIEASPLSVSSGVSCPSLDVTSKVAATSDTLSLSVGSTDDVLTLSSDTCTVAGAITATGGVTAASLDVSSIGTTGVLAIGSAATTSVSISKPLAVTGTLTATSLGVTDEYVLPSTDDASDKVLTTDGEGIVSWVKPLTGATVSAPASGVIEKGDPVVVTEEGRVTSVFVQPNIGSPLSLEAEFKANNTPSMATDGNGTTVLVYTEDGTYDCYAVVLTQSVDTLSKGTRTKFASMAEYGVVVYDAAHDRFVISYYDSTATNDFGLSDCGKVVVARVTDGEISFGTPVVYNNATAGNCIGGTDIVYDSAAEKVVIAYCGVDPDDEWFSDLYAVTGTVDPSTDSVSLGDVLQLEGEANSGRIGMMYDSVADKTVMLYADWTVKEFLGILLTVTGTSVSAGKAVEYEPEGASPMLPQMAYDTANKRIMITYEKSSGQIWAPTYSVVVRVARIDGSTLTLHDEVVISTGTNHTYPRIAYEARGGYGVVVYGDTDNTMATTAITATVSGTSLDTLTLGSPVVLAAAATDNYACVVYSPHSKSLIVSYYDTLDSDSGQAMVYAPSAQNNLDSSV</sequence>
<organism evidence="1 2">
    <name type="scientific">Kipferlia bialata</name>
    <dbReference type="NCBI Taxonomy" id="797122"/>
    <lineage>
        <taxon>Eukaryota</taxon>
        <taxon>Metamonada</taxon>
        <taxon>Carpediemonas-like organisms</taxon>
        <taxon>Kipferlia</taxon>
    </lineage>
</organism>
<accession>A0A9K3D8J1</accession>
<dbReference type="Proteomes" id="UP000265618">
    <property type="component" value="Unassembled WGS sequence"/>
</dbReference>
<dbReference type="EMBL" id="BDIP01005276">
    <property type="protein sequence ID" value="GIQ89650.1"/>
    <property type="molecule type" value="Genomic_DNA"/>
</dbReference>
<evidence type="ECO:0000313" key="2">
    <source>
        <dbReference type="Proteomes" id="UP000265618"/>
    </source>
</evidence>
<name>A0A9K3D8J1_9EUKA</name>
<evidence type="ECO:0000313" key="1">
    <source>
        <dbReference type="EMBL" id="GIQ89650.1"/>
    </source>
</evidence>
<dbReference type="AlphaFoldDB" id="A0A9K3D8J1"/>
<protein>
    <submittedName>
        <fullName evidence="1">Uncharacterized protein</fullName>
    </submittedName>
</protein>
<feature type="non-terminal residue" evidence="1">
    <location>
        <position position="1"/>
    </location>
</feature>
<gene>
    <name evidence="1" type="ORF">KIPB_012177</name>
</gene>
<reference evidence="1 2" key="1">
    <citation type="journal article" date="2018" name="PLoS ONE">
        <title>The draft genome of Kipferlia bialata reveals reductive genome evolution in fornicate parasites.</title>
        <authorList>
            <person name="Tanifuji G."/>
            <person name="Takabayashi S."/>
            <person name="Kume K."/>
            <person name="Takagi M."/>
            <person name="Nakayama T."/>
            <person name="Kamikawa R."/>
            <person name="Inagaki Y."/>
            <person name="Hashimoto T."/>
        </authorList>
    </citation>
    <scope>NUCLEOTIDE SEQUENCE [LARGE SCALE GENOMIC DNA]</scope>
    <source>
        <strain evidence="1">NY0173</strain>
    </source>
</reference>
<proteinExistence type="predicted"/>
<keyword evidence="2" id="KW-1185">Reference proteome</keyword>